<keyword evidence="5" id="KW-1185">Reference proteome</keyword>
<dbReference type="GeneID" id="33565683"/>
<dbReference type="PROSITE" id="PS51837">
    <property type="entry name" value="LITAF"/>
    <property type="match status" value="1"/>
</dbReference>
<organism evidence="4 5">
    <name type="scientific">Lobosporangium transversale</name>
    <dbReference type="NCBI Taxonomy" id="64571"/>
    <lineage>
        <taxon>Eukaryota</taxon>
        <taxon>Fungi</taxon>
        <taxon>Fungi incertae sedis</taxon>
        <taxon>Mucoromycota</taxon>
        <taxon>Mortierellomycotina</taxon>
        <taxon>Mortierellomycetes</taxon>
        <taxon>Mortierellales</taxon>
        <taxon>Mortierellaceae</taxon>
        <taxon>Lobosporangium</taxon>
    </lineage>
</organism>
<feature type="region of interest" description="Disordered" evidence="1">
    <location>
        <begin position="249"/>
        <end position="287"/>
    </location>
</feature>
<feature type="compositionally biased region" description="Low complexity" evidence="1">
    <location>
        <begin position="249"/>
        <end position="269"/>
    </location>
</feature>
<proteinExistence type="predicted"/>
<comment type="caution">
    <text evidence="4">The sequence shown here is derived from an EMBL/GenBank/DDBJ whole genome shotgun (WGS) entry which is preliminary data.</text>
</comment>
<feature type="compositionally biased region" description="Low complexity" evidence="1">
    <location>
        <begin position="323"/>
        <end position="356"/>
    </location>
</feature>
<accession>A0A1Y2GSU6</accession>
<dbReference type="OrthoDB" id="1882956at2759"/>
<dbReference type="SMART" id="SM00714">
    <property type="entry name" value="LITAF"/>
    <property type="match status" value="1"/>
</dbReference>
<dbReference type="Pfam" id="PF10601">
    <property type="entry name" value="zf-LITAF-like"/>
    <property type="match status" value="1"/>
</dbReference>
<dbReference type="EMBL" id="MCFF01000014">
    <property type="protein sequence ID" value="ORZ19182.1"/>
    <property type="molecule type" value="Genomic_DNA"/>
</dbReference>
<dbReference type="AlphaFoldDB" id="A0A1Y2GSU6"/>
<feature type="region of interest" description="Disordered" evidence="1">
    <location>
        <begin position="302"/>
        <end position="403"/>
    </location>
</feature>
<feature type="compositionally biased region" description="Basic and acidic residues" evidence="1">
    <location>
        <begin position="129"/>
        <end position="138"/>
    </location>
</feature>
<evidence type="ECO:0000256" key="2">
    <source>
        <dbReference type="SAM" id="Phobius"/>
    </source>
</evidence>
<name>A0A1Y2GSU6_9FUNG</name>
<keyword evidence="2" id="KW-0472">Membrane</keyword>
<feature type="compositionally biased region" description="Low complexity" evidence="1">
    <location>
        <begin position="44"/>
        <end position="73"/>
    </location>
</feature>
<dbReference type="InterPro" id="IPR006629">
    <property type="entry name" value="LITAF"/>
</dbReference>
<feature type="region of interest" description="Disordered" evidence="1">
    <location>
        <begin position="112"/>
        <end position="166"/>
    </location>
</feature>
<feature type="compositionally biased region" description="Low complexity" evidence="1">
    <location>
        <begin position="149"/>
        <end position="158"/>
    </location>
</feature>
<gene>
    <name evidence="4" type="ORF">BCR41DRAFT_351700</name>
</gene>
<evidence type="ECO:0000313" key="4">
    <source>
        <dbReference type="EMBL" id="ORZ19182.1"/>
    </source>
</evidence>
<evidence type="ECO:0000256" key="1">
    <source>
        <dbReference type="SAM" id="MobiDB-lite"/>
    </source>
</evidence>
<keyword evidence="2" id="KW-1133">Transmembrane helix</keyword>
<sequence length="502" mass="54561">MTVSTFAAQPLDTTTSHTSFISSTSTVKKNGAAIGVKHGERLLKQQQQQQQQKQQPLSTTTATAVSTSSSTSTPMSPPGLFIPMWDYDRFPVGPSLRERRSHEQQNPFLIDYSNVPEPLSYNSHSNQASRRESREDSRNTSAHDLVAGSSSPSLSPSPFVDTDADADGYKYGHPSLTIFIPDQHHPQSHSLRHNHPAAHAFGQQNPPATLSKFDQYKAQMMRSTMTSTRTTAPAAAAAAATTAATSSFSAASPASSSSSSPSFPSSPQRADARDITPPSSVPSKKKRLSVLFKATSLSKKSKVASSKAEAASNLGQGIRRHSSPSSRLPSSGSLQSSLLGEKPSLSMSSLDTSPSMAVSQGLENGHLFDYQSGQEGGEFSNGPSQSLPTQPSPRSPLEEQQDRWREEWLRQSGAIHSLFRDRPSKFNCPHCGANKVVSHIQFVPGVMSYLVAFGLLFLTLGTLSYLPFRKGHEETKDCIHWCPECDQRVARFNRANATWEWI</sequence>
<evidence type="ECO:0000259" key="3">
    <source>
        <dbReference type="PROSITE" id="PS51837"/>
    </source>
</evidence>
<reference evidence="4 5" key="1">
    <citation type="submission" date="2016-07" db="EMBL/GenBank/DDBJ databases">
        <title>Pervasive Adenine N6-methylation of Active Genes in Fungi.</title>
        <authorList>
            <consortium name="DOE Joint Genome Institute"/>
            <person name="Mondo S.J."/>
            <person name="Dannebaum R.O."/>
            <person name="Kuo R.C."/>
            <person name="Labutti K."/>
            <person name="Haridas S."/>
            <person name="Kuo A."/>
            <person name="Salamov A."/>
            <person name="Ahrendt S.R."/>
            <person name="Lipzen A."/>
            <person name="Sullivan W."/>
            <person name="Andreopoulos W.B."/>
            <person name="Clum A."/>
            <person name="Lindquist E."/>
            <person name="Daum C."/>
            <person name="Ramamoorthy G.K."/>
            <person name="Gryganskyi A."/>
            <person name="Culley D."/>
            <person name="Magnuson J.K."/>
            <person name="James T.Y."/>
            <person name="O'Malley M.A."/>
            <person name="Stajich J.E."/>
            <person name="Spatafora J.W."/>
            <person name="Visel A."/>
            <person name="Grigoriev I.V."/>
        </authorList>
    </citation>
    <scope>NUCLEOTIDE SEQUENCE [LARGE SCALE GENOMIC DNA]</scope>
    <source>
        <strain evidence="4 5">NRRL 3116</strain>
    </source>
</reference>
<feature type="region of interest" description="Disordered" evidence="1">
    <location>
        <begin position="181"/>
        <end position="208"/>
    </location>
</feature>
<feature type="transmembrane region" description="Helical" evidence="2">
    <location>
        <begin position="446"/>
        <end position="466"/>
    </location>
</feature>
<feature type="region of interest" description="Disordered" evidence="1">
    <location>
        <begin position="44"/>
        <end position="78"/>
    </location>
</feature>
<dbReference type="Proteomes" id="UP000193648">
    <property type="component" value="Unassembled WGS sequence"/>
</dbReference>
<evidence type="ECO:0000313" key="5">
    <source>
        <dbReference type="Proteomes" id="UP000193648"/>
    </source>
</evidence>
<feature type="compositionally biased region" description="Low complexity" evidence="1">
    <location>
        <begin position="302"/>
        <end position="312"/>
    </location>
</feature>
<keyword evidence="2" id="KW-0812">Transmembrane</keyword>
<protein>
    <recommendedName>
        <fullName evidence="3">LITAF domain-containing protein</fullName>
    </recommendedName>
</protein>
<feature type="compositionally biased region" description="Basic residues" evidence="1">
    <location>
        <begin position="186"/>
        <end position="196"/>
    </location>
</feature>
<dbReference type="RefSeq" id="XP_021882350.1">
    <property type="nucleotide sequence ID" value="XM_022023839.1"/>
</dbReference>
<dbReference type="InParanoid" id="A0A1Y2GSU6"/>
<feature type="domain" description="LITAF" evidence="3">
    <location>
        <begin position="410"/>
        <end position="494"/>
    </location>
</feature>